<dbReference type="GO" id="GO:0004222">
    <property type="term" value="F:metalloendopeptidase activity"/>
    <property type="evidence" value="ECO:0007669"/>
    <property type="project" value="UniProtKB-UniRule"/>
</dbReference>
<dbReference type="InterPro" id="IPR013647">
    <property type="entry name" value="OligopepF_N_dom"/>
</dbReference>
<dbReference type="InterPro" id="IPR045090">
    <property type="entry name" value="Pept_M3A_M3B"/>
</dbReference>
<evidence type="ECO:0000259" key="8">
    <source>
        <dbReference type="Pfam" id="PF08439"/>
    </source>
</evidence>
<reference evidence="9 10" key="1">
    <citation type="journal article" date="2018" name="Environ. Microbiol.">
        <title>Novel energy conservation strategies and behaviour of Pelotomaculum schinkii driving syntrophic propionate catabolism.</title>
        <authorList>
            <person name="Hidalgo-Ahumada C.A.P."/>
            <person name="Nobu M.K."/>
            <person name="Narihiro T."/>
            <person name="Tamaki H."/>
            <person name="Liu W.T."/>
            <person name="Kamagata Y."/>
            <person name="Stams A.J.M."/>
            <person name="Imachi H."/>
            <person name="Sousa D.Z."/>
        </authorList>
    </citation>
    <scope>NUCLEOTIDE SEQUENCE [LARGE SCALE GENOMIC DNA]</scope>
    <source>
        <strain evidence="9 10">HH</strain>
    </source>
</reference>
<dbReference type="GO" id="GO:0006518">
    <property type="term" value="P:peptide metabolic process"/>
    <property type="evidence" value="ECO:0007669"/>
    <property type="project" value="TreeGrafter"/>
</dbReference>
<proteinExistence type="inferred from homology"/>
<dbReference type="CDD" id="cd09608">
    <property type="entry name" value="M3B_PepF"/>
    <property type="match status" value="1"/>
</dbReference>
<dbReference type="GO" id="GO:0046872">
    <property type="term" value="F:metal ion binding"/>
    <property type="evidence" value="ECO:0007669"/>
    <property type="project" value="UniProtKB-UniRule"/>
</dbReference>
<dbReference type="Gene3D" id="1.10.1370.20">
    <property type="entry name" value="Oligoendopeptidase f, C-terminal domain"/>
    <property type="match status" value="1"/>
</dbReference>
<dbReference type="GO" id="GO:0006508">
    <property type="term" value="P:proteolysis"/>
    <property type="evidence" value="ECO:0007669"/>
    <property type="project" value="UniProtKB-KW"/>
</dbReference>
<sequence>MVIQEKIPTRAEVPEQYKWRLEDIYASDAEWERDFQKLRIMVKEIQAFKGRLGESPGVLLETLRAEERLQQLNEKIYAYARMRRDEDNTNSIYQAMTDRADSLSTEAQTAVSFILPEILALPEETLAGFRRAERGLDLYEFAFEEIMRQKDHTLSPAEERIIAQAGEVTEAPSNIFKMVNNADITFEPIEDEKGARVEVTHGRYTRLMESRDRRVRRDAFTSMYSSYHKLRNTLAATLSSSVRRDIFYARVRRHPSALQASLFEDNIQPQVYDNLIETVRRNNGAMQRYVDLRRRRLGLDQLHMYDLYVSLAGEVDWDISYAESVEIIKQALAPLGSFYGEIMARGLAAGWVDIYENKGKSSGAYSWGPYGTHPYILMNYQNNLSNLFTLAHELGHAMHSYFAFNAQPYIYAHYKIFTAEVASTVNECLLMDYLLKTVTDRDKKLYLLNHYLEQFRGTVFRQTMFAEFEKIIHARVEAGEALTPDLLGEIYHQLNLDYYGPGIVVDRDIDMEWARIPHFYEAFYVYKYATGFSAAVALSRQILTEGEPAVARYLDFLRSGGSGYPLDLLKAAGVDLSAPLPVQEGLDLFTILLDQVEAFM</sequence>
<comment type="function">
    <text evidence="6">Has oligopeptidase activity and degrades a variety of small bioactive peptides.</text>
</comment>
<keyword evidence="10" id="KW-1185">Reference proteome</keyword>
<evidence type="ECO:0000256" key="4">
    <source>
        <dbReference type="ARBA" id="ARBA00022833"/>
    </source>
</evidence>
<dbReference type="NCBIfam" id="TIGR00181">
    <property type="entry name" value="pepF"/>
    <property type="match status" value="1"/>
</dbReference>
<dbReference type="PANTHER" id="PTHR11804">
    <property type="entry name" value="PROTEASE M3 THIMET OLIGOPEPTIDASE-RELATED"/>
    <property type="match status" value="1"/>
</dbReference>
<accession>A0A4Y7RES8</accession>
<evidence type="ECO:0000256" key="2">
    <source>
        <dbReference type="ARBA" id="ARBA00022723"/>
    </source>
</evidence>
<evidence type="ECO:0000256" key="3">
    <source>
        <dbReference type="ARBA" id="ARBA00022801"/>
    </source>
</evidence>
<dbReference type="PANTHER" id="PTHR11804:SF84">
    <property type="entry name" value="SACCHAROLYSIN"/>
    <property type="match status" value="1"/>
</dbReference>
<organism evidence="9 10">
    <name type="scientific">Pelotomaculum schinkii</name>
    <dbReference type="NCBI Taxonomy" id="78350"/>
    <lineage>
        <taxon>Bacteria</taxon>
        <taxon>Bacillati</taxon>
        <taxon>Bacillota</taxon>
        <taxon>Clostridia</taxon>
        <taxon>Eubacteriales</taxon>
        <taxon>Desulfotomaculaceae</taxon>
        <taxon>Pelotomaculum</taxon>
    </lineage>
</organism>
<comment type="similarity">
    <text evidence="6">Belongs to the peptidase M3B family.</text>
</comment>
<keyword evidence="4 6" id="KW-0862">Zinc</keyword>
<evidence type="ECO:0000259" key="7">
    <source>
        <dbReference type="Pfam" id="PF01432"/>
    </source>
</evidence>
<dbReference type="Proteomes" id="UP000298324">
    <property type="component" value="Unassembled WGS sequence"/>
</dbReference>
<dbReference type="Pfam" id="PF01432">
    <property type="entry name" value="Peptidase_M3"/>
    <property type="match status" value="1"/>
</dbReference>
<dbReference type="EMBL" id="QFGA01000001">
    <property type="protein sequence ID" value="TEB07250.1"/>
    <property type="molecule type" value="Genomic_DNA"/>
</dbReference>
<keyword evidence="5 6" id="KW-0482">Metalloprotease</keyword>
<keyword evidence="1 6" id="KW-0645">Protease</keyword>
<gene>
    <name evidence="9" type="primary">pepF1</name>
    <name evidence="9" type="ORF">Psch_00797</name>
</gene>
<comment type="caution">
    <text evidence="9">The sequence shown here is derived from an EMBL/GenBank/DDBJ whole genome shotgun (WGS) entry which is preliminary data.</text>
</comment>
<dbReference type="Pfam" id="PF08439">
    <property type="entry name" value="Peptidase_M3_N"/>
    <property type="match status" value="1"/>
</dbReference>
<evidence type="ECO:0000313" key="10">
    <source>
        <dbReference type="Proteomes" id="UP000298324"/>
    </source>
</evidence>
<dbReference type="SUPFAM" id="SSF55486">
    <property type="entry name" value="Metalloproteases ('zincins'), catalytic domain"/>
    <property type="match status" value="1"/>
</dbReference>
<name>A0A4Y7RES8_9FIRM</name>
<dbReference type="Gene3D" id="1.10.287.830">
    <property type="entry name" value="putative peptidase helix hairpin domain like"/>
    <property type="match status" value="1"/>
</dbReference>
<feature type="domain" description="Peptidase M3A/M3B catalytic" evidence="7">
    <location>
        <begin position="207"/>
        <end position="586"/>
    </location>
</feature>
<evidence type="ECO:0000256" key="5">
    <source>
        <dbReference type="ARBA" id="ARBA00023049"/>
    </source>
</evidence>
<keyword evidence="3 6" id="KW-0378">Hydrolase</keyword>
<keyword evidence="2 6" id="KW-0479">Metal-binding</keyword>
<dbReference type="InterPro" id="IPR004438">
    <property type="entry name" value="Peptidase_M3B"/>
</dbReference>
<dbReference type="InterPro" id="IPR001567">
    <property type="entry name" value="Pept_M3A_M3B_dom"/>
</dbReference>
<evidence type="ECO:0000256" key="1">
    <source>
        <dbReference type="ARBA" id="ARBA00022670"/>
    </source>
</evidence>
<comment type="cofactor">
    <cofactor evidence="6">
        <name>Zn(2+)</name>
        <dbReference type="ChEBI" id="CHEBI:29105"/>
    </cofactor>
    <text evidence="6">Binds 1 zinc ion.</text>
</comment>
<dbReference type="AlphaFoldDB" id="A0A4Y7RES8"/>
<dbReference type="InterPro" id="IPR042088">
    <property type="entry name" value="OligoPept_F_C"/>
</dbReference>
<evidence type="ECO:0000256" key="6">
    <source>
        <dbReference type="RuleBase" id="RU368091"/>
    </source>
</evidence>
<protein>
    <recommendedName>
        <fullName evidence="6">Oligopeptidase F</fullName>
        <ecNumber evidence="6">3.4.24.-</ecNumber>
    </recommendedName>
</protein>
<dbReference type="Gene3D" id="1.20.140.70">
    <property type="entry name" value="Oligopeptidase f, N-terminal domain"/>
    <property type="match status" value="1"/>
</dbReference>
<evidence type="ECO:0000313" key="9">
    <source>
        <dbReference type="EMBL" id="TEB07250.1"/>
    </source>
</evidence>
<feature type="domain" description="Oligopeptidase F N-terminal" evidence="8">
    <location>
        <begin position="117"/>
        <end position="186"/>
    </location>
</feature>
<dbReference type="EC" id="3.4.24.-" evidence="6"/>